<protein>
    <submittedName>
        <fullName evidence="1">Uncharacterized protein</fullName>
    </submittedName>
</protein>
<accession>X0X8G5</accession>
<feature type="non-terminal residue" evidence="1">
    <location>
        <position position="47"/>
    </location>
</feature>
<dbReference type="EMBL" id="BARS01034352">
    <property type="protein sequence ID" value="GAG21266.1"/>
    <property type="molecule type" value="Genomic_DNA"/>
</dbReference>
<dbReference type="AlphaFoldDB" id="X0X8G5"/>
<proteinExistence type="predicted"/>
<sequence length="47" mass="5056">MGTLTKVAMTTVIKNDIIDRPGGDKDTLIGYALNWALTYIDKTAAKG</sequence>
<comment type="caution">
    <text evidence="1">The sequence shown here is derived from an EMBL/GenBank/DDBJ whole genome shotgun (WGS) entry which is preliminary data.</text>
</comment>
<reference evidence="1" key="1">
    <citation type="journal article" date="2014" name="Front. Microbiol.">
        <title>High frequency of phylogenetically diverse reductive dehalogenase-homologous genes in deep subseafloor sedimentary metagenomes.</title>
        <authorList>
            <person name="Kawai M."/>
            <person name="Futagami T."/>
            <person name="Toyoda A."/>
            <person name="Takaki Y."/>
            <person name="Nishi S."/>
            <person name="Hori S."/>
            <person name="Arai W."/>
            <person name="Tsubouchi T."/>
            <person name="Morono Y."/>
            <person name="Uchiyama I."/>
            <person name="Ito T."/>
            <person name="Fujiyama A."/>
            <person name="Inagaki F."/>
            <person name="Takami H."/>
        </authorList>
    </citation>
    <scope>NUCLEOTIDE SEQUENCE</scope>
    <source>
        <strain evidence="1">Expedition CK06-06</strain>
    </source>
</reference>
<organism evidence="1">
    <name type="scientific">marine sediment metagenome</name>
    <dbReference type="NCBI Taxonomy" id="412755"/>
    <lineage>
        <taxon>unclassified sequences</taxon>
        <taxon>metagenomes</taxon>
        <taxon>ecological metagenomes</taxon>
    </lineage>
</organism>
<evidence type="ECO:0000313" key="1">
    <source>
        <dbReference type="EMBL" id="GAG21266.1"/>
    </source>
</evidence>
<gene>
    <name evidence="1" type="ORF">S01H1_53076</name>
</gene>
<name>X0X8G5_9ZZZZ</name>